<dbReference type="InterPro" id="IPR029058">
    <property type="entry name" value="AB_hydrolase_fold"/>
</dbReference>
<dbReference type="Pfam" id="PF00135">
    <property type="entry name" value="COesterase"/>
    <property type="match status" value="1"/>
</dbReference>
<name>A0A8H8RSR5_9HELO</name>
<dbReference type="EC" id="3.1.1.-" evidence="3"/>
<evidence type="ECO:0000256" key="3">
    <source>
        <dbReference type="RuleBase" id="RU361235"/>
    </source>
</evidence>
<dbReference type="SUPFAM" id="SSF53474">
    <property type="entry name" value="alpha/beta-Hydrolases"/>
    <property type="match status" value="1"/>
</dbReference>
<dbReference type="InterPro" id="IPR050654">
    <property type="entry name" value="AChE-related_enzymes"/>
</dbReference>
<dbReference type="OrthoDB" id="408631at2759"/>
<dbReference type="PROSITE" id="PS00122">
    <property type="entry name" value="CARBOXYLESTERASE_B_1"/>
    <property type="match status" value="1"/>
</dbReference>
<keyword evidence="6" id="KW-1185">Reference proteome</keyword>
<protein>
    <recommendedName>
        <fullName evidence="3">Carboxylic ester hydrolase</fullName>
        <ecNumber evidence="3">3.1.1.-</ecNumber>
    </recommendedName>
</protein>
<accession>A0A8H8RSR5</accession>
<dbReference type="PANTHER" id="PTHR43918">
    <property type="entry name" value="ACETYLCHOLINESTERASE"/>
    <property type="match status" value="1"/>
</dbReference>
<proteinExistence type="inferred from homology"/>
<evidence type="ECO:0000259" key="4">
    <source>
        <dbReference type="Pfam" id="PF00135"/>
    </source>
</evidence>
<dbReference type="Gene3D" id="3.40.50.1820">
    <property type="entry name" value="alpha/beta hydrolase"/>
    <property type="match status" value="1"/>
</dbReference>
<dbReference type="InterPro" id="IPR002018">
    <property type="entry name" value="CarbesteraseB"/>
</dbReference>
<gene>
    <name evidence="5" type="primary">LIP4_1</name>
    <name evidence="5" type="ORF">LSUB1_G004054</name>
</gene>
<dbReference type="PANTHER" id="PTHR43918:SF4">
    <property type="entry name" value="CARBOXYLIC ESTER HYDROLASE"/>
    <property type="match status" value="1"/>
</dbReference>
<feature type="non-terminal residue" evidence="5">
    <location>
        <position position="595"/>
    </location>
</feature>
<dbReference type="InterPro" id="IPR019826">
    <property type="entry name" value="Carboxylesterase_B_AS"/>
</dbReference>
<dbReference type="AlphaFoldDB" id="A0A8H8RSR5"/>
<dbReference type="InterPro" id="IPR019819">
    <property type="entry name" value="Carboxylesterase_B_CS"/>
</dbReference>
<keyword evidence="2 3" id="KW-0378">Hydrolase</keyword>
<dbReference type="GO" id="GO:0052689">
    <property type="term" value="F:carboxylic ester hydrolase activity"/>
    <property type="evidence" value="ECO:0007669"/>
    <property type="project" value="TreeGrafter"/>
</dbReference>
<reference evidence="5 6" key="1">
    <citation type="submission" date="2018-05" db="EMBL/GenBank/DDBJ databases">
        <title>Genome sequencing and assembly of the regulated plant pathogen Lachnellula willkommii and related sister species for the development of diagnostic species identification markers.</title>
        <authorList>
            <person name="Giroux E."/>
            <person name="Bilodeau G."/>
        </authorList>
    </citation>
    <scope>NUCLEOTIDE SEQUENCE [LARGE SCALE GENOMIC DNA]</scope>
    <source>
        <strain evidence="5 6">CBS 197.66</strain>
    </source>
</reference>
<comment type="caution">
    <text evidence="5">The sequence shown here is derived from an EMBL/GenBank/DDBJ whole genome shotgun (WGS) entry which is preliminary data.</text>
</comment>
<evidence type="ECO:0000256" key="1">
    <source>
        <dbReference type="ARBA" id="ARBA00005964"/>
    </source>
</evidence>
<sequence length="595" mass="65246">SAEVFILTQNDFILLRTFAILNSRICNQHVVIKSDRAGKMKFSLVAVLRTLVLFIRLVHGVITLNSTAPSATVKNGTYIGKYVPEWQQDQFLGIPFAIPPLGPLRFAWPMSLNSSFAGERNATQYGYSCMQYGSNFSLSEDCLTLNVIRPSGTASDDKLPVLVWIYGGGLYAGSSADPQYNVSGIAHVGQEIGKPVIVVSINYRLGVWGFLQSPQILAEGSSNAGLLDQRLALRWIKENIAAFGGDADRITIWGESAGAQSIALQLHSYGGRDDGLFHAAIMESGSQVGAALESLAYYTSPVENLTRTTGCWTAGNRLACLRGLLQDELFQAQVNGDFLTAYPSTLSVEGKFIHVPLLIGANSDEGTSFGVSGLENETAIFNNLLIYRSYAISPPTARKLLELYPNDPANQPPYYITNATIFPSKGLQWRRDAAIAGDIVMISGRRKVCEEFTKGGMNVFSYRFDTPLWNAEVTAGAQHFTNVVFSFRKPCSIPLLMSSISNMVEENISGALGPLPKYQNYTNLSRDIGKAYISFVNDQNPNTSRGNSTLPYWPKYDLGAPKNMVLNSNATYIEDDTFRKEGINFINSIDRELLA</sequence>
<dbReference type="Proteomes" id="UP000462212">
    <property type="component" value="Unassembled WGS sequence"/>
</dbReference>
<dbReference type="EMBL" id="QGMJ01000198">
    <property type="protein sequence ID" value="TVY40024.1"/>
    <property type="molecule type" value="Genomic_DNA"/>
</dbReference>
<evidence type="ECO:0000313" key="5">
    <source>
        <dbReference type="EMBL" id="TVY40024.1"/>
    </source>
</evidence>
<feature type="domain" description="Carboxylesterase type B" evidence="4">
    <location>
        <begin position="69"/>
        <end position="571"/>
    </location>
</feature>
<organism evidence="5 6">
    <name type="scientific">Lachnellula subtilissima</name>
    <dbReference type="NCBI Taxonomy" id="602034"/>
    <lineage>
        <taxon>Eukaryota</taxon>
        <taxon>Fungi</taxon>
        <taxon>Dikarya</taxon>
        <taxon>Ascomycota</taxon>
        <taxon>Pezizomycotina</taxon>
        <taxon>Leotiomycetes</taxon>
        <taxon>Helotiales</taxon>
        <taxon>Lachnaceae</taxon>
        <taxon>Lachnellula</taxon>
    </lineage>
</organism>
<comment type="similarity">
    <text evidence="1 3">Belongs to the type-B carboxylesterase/lipase family.</text>
</comment>
<evidence type="ECO:0000256" key="2">
    <source>
        <dbReference type="ARBA" id="ARBA00022801"/>
    </source>
</evidence>
<evidence type="ECO:0000313" key="6">
    <source>
        <dbReference type="Proteomes" id="UP000462212"/>
    </source>
</evidence>
<dbReference type="PROSITE" id="PS00941">
    <property type="entry name" value="CARBOXYLESTERASE_B_2"/>
    <property type="match status" value="1"/>
</dbReference>